<dbReference type="AlphaFoldDB" id="A0A645AJM1"/>
<dbReference type="InterPro" id="IPR008928">
    <property type="entry name" value="6-hairpin_glycosidase_sf"/>
</dbReference>
<dbReference type="EMBL" id="VSSQ01014098">
    <property type="protein sequence ID" value="MPM52938.1"/>
    <property type="molecule type" value="Genomic_DNA"/>
</dbReference>
<organism evidence="1">
    <name type="scientific">bioreactor metagenome</name>
    <dbReference type="NCBI Taxonomy" id="1076179"/>
    <lineage>
        <taxon>unclassified sequences</taxon>
        <taxon>metagenomes</taxon>
        <taxon>ecological metagenomes</taxon>
    </lineage>
</organism>
<name>A0A645AJM1_9ZZZZ</name>
<dbReference type="InterPro" id="IPR012341">
    <property type="entry name" value="6hp_glycosidase-like_sf"/>
</dbReference>
<dbReference type="InterPro" id="IPR024705">
    <property type="entry name" value="Ssp411"/>
</dbReference>
<dbReference type="SUPFAM" id="SSF48208">
    <property type="entry name" value="Six-hairpin glycosidases"/>
    <property type="match status" value="1"/>
</dbReference>
<accession>A0A645AJM1</accession>
<dbReference type="PANTHER" id="PTHR42899:SF1">
    <property type="entry name" value="SPERMATOGENESIS-ASSOCIATED PROTEIN 20"/>
    <property type="match status" value="1"/>
</dbReference>
<sequence>MISAFAMLYQLTENEGYLYAARKAEKFIDEKLFEDGTLYVSFRDGSRGAKGYLDDYAFYAFALMRLYDATLDTNFINKARRLCDKAISDFFDMGNGGFYLYGKENEELIITPKEIYDGAIPSGNSVMAYNLIKLSYLTNDTELDEIIKKQLLFISSGARKYPSGHCFFLLALMLQNDPPETVTAVLKNKSELAGLRGKFGQGTIVRIVDTPTDEYRLINDKTTFYVCKNHVCMNPINDYTQTSSKLRI</sequence>
<dbReference type="PANTHER" id="PTHR42899">
    <property type="entry name" value="SPERMATOGENESIS-ASSOCIATED PROTEIN 20"/>
    <property type="match status" value="1"/>
</dbReference>
<proteinExistence type="predicted"/>
<reference evidence="1" key="1">
    <citation type="submission" date="2019-08" db="EMBL/GenBank/DDBJ databases">
        <authorList>
            <person name="Kucharzyk K."/>
            <person name="Murdoch R.W."/>
            <person name="Higgins S."/>
            <person name="Loffler F."/>
        </authorList>
    </citation>
    <scope>NUCLEOTIDE SEQUENCE</scope>
</reference>
<comment type="caution">
    <text evidence="1">The sequence shown here is derived from an EMBL/GenBank/DDBJ whole genome shotgun (WGS) entry which is preliminary data.</text>
</comment>
<protein>
    <submittedName>
        <fullName evidence="1">Uncharacterized protein</fullName>
    </submittedName>
</protein>
<gene>
    <name evidence="1" type="ORF">SDC9_99702</name>
</gene>
<dbReference type="GO" id="GO:0005975">
    <property type="term" value="P:carbohydrate metabolic process"/>
    <property type="evidence" value="ECO:0007669"/>
    <property type="project" value="InterPro"/>
</dbReference>
<evidence type="ECO:0000313" key="1">
    <source>
        <dbReference type="EMBL" id="MPM52938.1"/>
    </source>
</evidence>
<dbReference type="Gene3D" id="1.50.10.10">
    <property type="match status" value="1"/>
</dbReference>